<proteinExistence type="predicted"/>
<name>A0ABW4LTR7_9BACI</name>
<dbReference type="RefSeq" id="WP_377929770.1">
    <property type="nucleotide sequence ID" value="NZ_JBHUEM010000045.1"/>
</dbReference>
<feature type="transmembrane region" description="Helical" evidence="1">
    <location>
        <begin position="101"/>
        <end position="123"/>
    </location>
</feature>
<keyword evidence="3" id="KW-1185">Reference proteome</keyword>
<accession>A0ABW4LTR7</accession>
<protein>
    <submittedName>
        <fullName evidence="2">Uncharacterized protein</fullName>
    </submittedName>
</protein>
<comment type="caution">
    <text evidence="2">The sequence shown here is derived from an EMBL/GenBank/DDBJ whole genome shotgun (WGS) entry which is preliminary data.</text>
</comment>
<dbReference type="Proteomes" id="UP001597214">
    <property type="component" value="Unassembled WGS sequence"/>
</dbReference>
<sequence>MEGIWFYWIGWIGWVITTFIVGKGKVRTQVAILILVLLSFAHMKISILSHEISIGFLILLFVSYMMSAKLNNITLLYISICTIILGLAYVTFYLFSLFDPVWIVFNPTFMVSFILTYLVLLLTKQSLKRYIIFIIGICHGEVLYRVILSKIQFTQTIGTLLFFDIVAIGIFMISLWNGLELLSTYFNQLQQKQARERLG</sequence>
<evidence type="ECO:0000313" key="3">
    <source>
        <dbReference type="Proteomes" id="UP001597214"/>
    </source>
</evidence>
<feature type="transmembrane region" description="Helical" evidence="1">
    <location>
        <begin position="6"/>
        <end position="22"/>
    </location>
</feature>
<evidence type="ECO:0000313" key="2">
    <source>
        <dbReference type="EMBL" id="MFD1738569.1"/>
    </source>
</evidence>
<feature type="transmembrane region" description="Helical" evidence="1">
    <location>
        <begin position="75"/>
        <end position="95"/>
    </location>
</feature>
<feature type="transmembrane region" description="Helical" evidence="1">
    <location>
        <begin position="29"/>
        <end position="46"/>
    </location>
</feature>
<feature type="transmembrane region" description="Helical" evidence="1">
    <location>
        <begin position="160"/>
        <end position="179"/>
    </location>
</feature>
<dbReference type="PIRSF" id="PIRSF036710">
    <property type="entry name" value="YphA_Bacsu"/>
    <property type="match status" value="1"/>
</dbReference>
<dbReference type="EMBL" id="JBHUEM010000045">
    <property type="protein sequence ID" value="MFD1738569.1"/>
    <property type="molecule type" value="Genomic_DNA"/>
</dbReference>
<organism evidence="2 3">
    <name type="scientific">Bacillus salitolerans</name>
    <dbReference type="NCBI Taxonomy" id="1437434"/>
    <lineage>
        <taxon>Bacteria</taxon>
        <taxon>Bacillati</taxon>
        <taxon>Bacillota</taxon>
        <taxon>Bacilli</taxon>
        <taxon>Bacillales</taxon>
        <taxon>Bacillaceae</taxon>
        <taxon>Bacillus</taxon>
    </lineage>
</organism>
<keyword evidence="1" id="KW-0472">Membrane</keyword>
<dbReference type="Pfam" id="PF24124">
    <property type="entry name" value="YphA"/>
    <property type="match status" value="1"/>
</dbReference>
<gene>
    <name evidence="2" type="ORF">ACFSCX_18765</name>
</gene>
<dbReference type="InterPro" id="IPR014617">
    <property type="entry name" value="YphA_Bacsu"/>
</dbReference>
<evidence type="ECO:0000256" key="1">
    <source>
        <dbReference type="SAM" id="Phobius"/>
    </source>
</evidence>
<feature type="transmembrane region" description="Helical" evidence="1">
    <location>
        <begin position="52"/>
        <end position="68"/>
    </location>
</feature>
<keyword evidence="1" id="KW-1133">Transmembrane helix</keyword>
<feature type="transmembrane region" description="Helical" evidence="1">
    <location>
        <begin position="130"/>
        <end position="148"/>
    </location>
</feature>
<keyword evidence="1" id="KW-0812">Transmembrane</keyword>
<reference evidence="3" key="1">
    <citation type="journal article" date="2019" name="Int. J. Syst. Evol. Microbiol.">
        <title>The Global Catalogue of Microorganisms (GCM) 10K type strain sequencing project: providing services to taxonomists for standard genome sequencing and annotation.</title>
        <authorList>
            <consortium name="The Broad Institute Genomics Platform"/>
            <consortium name="The Broad Institute Genome Sequencing Center for Infectious Disease"/>
            <person name="Wu L."/>
            <person name="Ma J."/>
        </authorList>
    </citation>
    <scope>NUCLEOTIDE SEQUENCE [LARGE SCALE GENOMIC DNA]</scope>
    <source>
        <strain evidence="3">CCUG 49339</strain>
    </source>
</reference>